<reference evidence="4" key="1">
    <citation type="journal article" date="2019" name="Int. J. Syst. Evol. Microbiol.">
        <title>The Global Catalogue of Microorganisms (GCM) 10K type strain sequencing project: providing services to taxonomists for standard genome sequencing and annotation.</title>
        <authorList>
            <consortium name="The Broad Institute Genomics Platform"/>
            <consortium name="The Broad Institute Genome Sequencing Center for Infectious Disease"/>
            <person name="Wu L."/>
            <person name="Ma J."/>
        </authorList>
    </citation>
    <scope>NUCLEOTIDE SEQUENCE [LARGE SCALE GENOMIC DNA]</scope>
    <source>
        <strain evidence="4">JCM 14546</strain>
    </source>
</reference>
<dbReference type="Pfam" id="PF05949">
    <property type="entry name" value="DUF881"/>
    <property type="match status" value="1"/>
</dbReference>
<name>A0ABP5EW50_9MICO</name>
<evidence type="ECO:0000256" key="2">
    <source>
        <dbReference type="SAM" id="MobiDB-lite"/>
    </source>
</evidence>
<protein>
    <recommendedName>
        <fullName evidence="5">DUF881 domain-containing protein</fullName>
    </recommendedName>
</protein>
<dbReference type="InterPro" id="IPR010273">
    <property type="entry name" value="DUF881"/>
</dbReference>
<comment type="caution">
    <text evidence="3">The sequence shown here is derived from an EMBL/GenBank/DDBJ whole genome shotgun (WGS) entry which is preliminary data.</text>
</comment>
<keyword evidence="4" id="KW-1185">Reference proteome</keyword>
<organism evidence="3 4">
    <name type="scientific">Brevibacterium samyangense</name>
    <dbReference type="NCBI Taxonomy" id="366888"/>
    <lineage>
        <taxon>Bacteria</taxon>
        <taxon>Bacillati</taxon>
        <taxon>Actinomycetota</taxon>
        <taxon>Actinomycetes</taxon>
        <taxon>Micrococcales</taxon>
        <taxon>Brevibacteriaceae</taxon>
        <taxon>Brevibacterium</taxon>
    </lineage>
</organism>
<comment type="similarity">
    <text evidence="1">Belongs to the UPF0749 family.</text>
</comment>
<dbReference type="Gene3D" id="3.30.70.1880">
    <property type="entry name" value="Protein of unknown function DUF881"/>
    <property type="match status" value="1"/>
</dbReference>
<gene>
    <name evidence="3" type="ORF">GCM10009755_14300</name>
</gene>
<evidence type="ECO:0000313" key="4">
    <source>
        <dbReference type="Proteomes" id="UP001500755"/>
    </source>
</evidence>
<feature type="region of interest" description="Disordered" evidence="2">
    <location>
        <begin position="23"/>
        <end position="48"/>
    </location>
</feature>
<evidence type="ECO:0000256" key="1">
    <source>
        <dbReference type="ARBA" id="ARBA00009108"/>
    </source>
</evidence>
<dbReference type="Proteomes" id="UP001500755">
    <property type="component" value="Unassembled WGS sequence"/>
</dbReference>
<sequence>MSGLEQLSEQELLRVLDDVDSRNERLQEESEQLAQDERDLESGTNQREAALAQARERETTLSILAGTVPVTGPGITIEITGDAADSPLTAATAVTLVQELRDAGAESIQFDEQRIVVHSAFTEAADGTLLVDGAPLELPVTVTAIGEPQTMDVAMNIPGGVADTIRNRGGDFTVETHDSVDIEAVVAPPEGVTGAATETDGE</sequence>
<dbReference type="PANTHER" id="PTHR37313">
    <property type="entry name" value="UPF0749 PROTEIN RV1825"/>
    <property type="match status" value="1"/>
</dbReference>
<evidence type="ECO:0008006" key="5">
    <source>
        <dbReference type="Google" id="ProtNLM"/>
    </source>
</evidence>
<dbReference type="PANTHER" id="PTHR37313:SF2">
    <property type="entry name" value="UPF0749 PROTEIN YLXX"/>
    <property type="match status" value="1"/>
</dbReference>
<dbReference type="EMBL" id="BAAANO010000013">
    <property type="protein sequence ID" value="GAA2005676.1"/>
    <property type="molecule type" value="Genomic_DNA"/>
</dbReference>
<evidence type="ECO:0000313" key="3">
    <source>
        <dbReference type="EMBL" id="GAA2005676.1"/>
    </source>
</evidence>
<accession>A0ABP5EW50</accession>
<proteinExistence type="inferred from homology"/>